<feature type="transmembrane region" description="Helical" evidence="1">
    <location>
        <begin position="133"/>
        <end position="154"/>
    </location>
</feature>
<sequence>MRLSALAVILWGVGGVVLLLGEAILRLGSLGVEMLRTHTLSTGQYALLAVWTVLICYAEGYRGFQQRFSPRVVARALHIASNPRPHLVLLAPLVCMGFLHATRRLLIVSWGLLVGIVALVVMIRFLPPVYRGIVDVGVALALTWGTVAILVYLVRALAGKAPPISPDVPEA</sequence>
<organism evidence="2 3">
    <name type="scientific">Chondromyces crocatus</name>
    <dbReference type="NCBI Taxonomy" id="52"/>
    <lineage>
        <taxon>Bacteria</taxon>
        <taxon>Pseudomonadati</taxon>
        <taxon>Myxococcota</taxon>
        <taxon>Polyangia</taxon>
        <taxon>Polyangiales</taxon>
        <taxon>Polyangiaceae</taxon>
        <taxon>Chondromyces</taxon>
    </lineage>
</organism>
<feature type="transmembrane region" description="Helical" evidence="1">
    <location>
        <begin position="107"/>
        <end position="126"/>
    </location>
</feature>
<dbReference type="EMBL" id="CP012159">
    <property type="protein sequence ID" value="AKT36697.1"/>
    <property type="molecule type" value="Genomic_DNA"/>
</dbReference>
<keyword evidence="1" id="KW-0472">Membrane</keyword>
<keyword evidence="1" id="KW-1133">Transmembrane helix</keyword>
<keyword evidence="3" id="KW-1185">Reference proteome</keyword>
<evidence type="ECO:0000256" key="1">
    <source>
        <dbReference type="SAM" id="Phobius"/>
    </source>
</evidence>
<gene>
    <name evidence="2" type="ORF">CMC5_008180</name>
</gene>
<name>A0A0K1E7P0_CHOCO</name>
<dbReference type="AlphaFoldDB" id="A0A0K1E7P0"/>
<dbReference type="Proteomes" id="UP000067626">
    <property type="component" value="Chromosome"/>
</dbReference>
<dbReference type="KEGG" id="ccro:CMC5_008180"/>
<dbReference type="RefSeq" id="WP_050429174.1">
    <property type="nucleotide sequence ID" value="NZ_CP012159.1"/>
</dbReference>
<feature type="transmembrane region" description="Helical" evidence="1">
    <location>
        <begin position="45"/>
        <end position="64"/>
    </location>
</feature>
<keyword evidence="1" id="KW-0812">Transmembrane</keyword>
<reference evidence="2 3" key="1">
    <citation type="submission" date="2015-07" db="EMBL/GenBank/DDBJ databases">
        <title>Genome analysis of myxobacterium Chondromyces crocatus Cm c5 reveals a high potential for natural compound synthesis and the genetic basis for the loss of fruiting body formation.</title>
        <authorList>
            <person name="Zaburannyi N."/>
            <person name="Bunk B."/>
            <person name="Maier J."/>
            <person name="Overmann J."/>
            <person name="Mueller R."/>
        </authorList>
    </citation>
    <scope>NUCLEOTIDE SEQUENCE [LARGE SCALE GENOMIC DNA]</scope>
    <source>
        <strain evidence="2 3">Cm c5</strain>
    </source>
</reference>
<evidence type="ECO:0000313" key="3">
    <source>
        <dbReference type="Proteomes" id="UP000067626"/>
    </source>
</evidence>
<protein>
    <submittedName>
        <fullName evidence="2">Uncharacterized protein</fullName>
    </submittedName>
</protein>
<accession>A0A0K1E7P0</accession>
<evidence type="ECO:0000313" key="2">
    <source>
        <dbReference type="EMBL" id="AKT36697.1"/>
    </source>
</evidence>
<dbReference type="OrthoDB" id="9790458at2"/>
<proteinExistence type="predicted"/>